<feature type="transmembrane region" description="Helical" evidence="6">
    <location>
        <begin position="38"/>
        <end position="62"/>
    </location>
</feature>
<keyword evidence="2" id="KW-1003">Cell membrane</keyword>
<name>A0ABS5ZG67_9GAMM</name>
<accession>A0ABS5ZG67</accession>
<evidence type="ECO:0000256" key="2">
    <source>
        <dbReference type="ARBA" id="ARBA00022475"/>
    </source>
</evidence>
<keyword evidence="3 6" id="KW-0812">Transmembrane</keyword>
<dbReference type="EMBL" id="JAGSOY010000059">
    <property type="protein sequence ID" value="MBU2713061.1"/>
    <property type="molecule type" value="Genomic_DNA"/>
</dbReference>
<feature type="transmembrane region" description="Helical" evidence="6">
    <location>
        <begin position="184"/>
        <end position="201"/>
    </location>
</feature>
<evidence type="ECO:0000313" key="8">
    <source>
        <dbReference type="Proteomes" id="UP000690515"/>
    </source>
</evidence>
<evidence type="ECO:0000256" key="1">
    <source>
        <dbReference type="ARBA" id="ARBA00004651"/>
    </source>
</evidence>
<evidence type="ECO:0000256" key="6">
    <source>
        <dbReference type="SAM" id="Phobius"/>
    </source>
</evidence>
<feature type="transmembrane region" description="Helical" evidence="6">
    <location>
        <begin position="68"/>
        <end position="89"/>
    </location>
</feature>
<dbReference type="Pfam" id="PF01810">
    <property type="entry name" value="LysE"/>
    <property type="match status" value="1"/>
</dbReference>
<gene>
    <name evidence="7" type="ORF">KCG35_18495</name>
</gene>
<comment type="subcellular location">
    <subcellularLocation>
        <location evidence="1">Cell membrane</location>
        <topology evidence="1">Multi-pass membrane protein</topology>
    </subcellularLocation>
</comment>
<dbReference type="Proteomes" id="UP000690515">
    <property type="component" value="Unassembled WGS sequence"/>
</dbReference>
<evidence type="ECO:0000256" key="4">
    <source>
        <dbReference type="ARBA" id="ARBA00022989"/>
    </source>
</evidence>
<protein>
    <submittedName>
        <fullName evidence="7">Amino acid transporter</fullName>
    </submittedName>
</protein>
<feature type="transmembrane region" description="Helical" evidence="6">
    <location>
        <begin position="148"/>
        <end position="172"/>
    </location>
</feature>
<organism evidence="7 8">
    <name type="scientific">Zooshikella harenae</name>
    <dbReference type="NCBI Taxonomy" id="2827238"/>
    <lineage>
        <taxon>Bacteria</taxon>
        <taxon>Pseudomonadati</taxon>
        <taxon>Pseudomonadota</taxon>
        <taxon>Gammaproteobacteria</taxon>
        <taxon>Oceanospirillales</taxon>
        <taxon>Zooshikellaceae</taxon>
        <taxon>Zooshikella</taxon>
    </lineage>
</organism>
<dbReference type="PANTHER" id="PTHR30086">
    <property type="entry name" value="ARGININE EXPORTER PROTEIN ARGO"/>
    <property type="match status" value="1"/>
</dbReference>
<evidence type="ECO:0000256" key="3">
    <source>
        <dbReference type="ARBA" id="ARBA00022692"/>
    </source>
</evidence>
<feature type="transmembrane region" description="Helical" evidence="6">
    <location>
        <begin position="110"/>
        <end position="128"/>
    </location>
</feature>
<keyword evidence="4 6" id="KW-1133">Transmembrane helix</keyword>
<feature type="transmembrane region" description="Helical" evidence="6">
    <location>
        <begin position="6"/>
        <end position="26"/>
    </location>
</feature>
<evidence type="ECO:0000256" key="5">
    <source>
        <dbReference type="ARBA" id="ARBA00023136"/>
    </source>
</evidence>
<reference evidence="7 8" key="1">
    <citation type="submission" date="2021-04" db="EMBL/GenBank/DDBJ databases">
        <authorList>
            <person name="Pira H."/>
            <person name="Risdian C."/>
            <person name="Wink J."/>
        </authorList>
    </citation>
    <scope>NUCLEOTIDE SEQUENCE [LARGE SCALE GENOMIC DNA]</scope>
    <source>
        <strain evidence="7 8">WH53</strain>
    </source>
</reference>
<dbReference type="InterPro" id="IPR001123">
    <property type="entry name" value="LeuE-type"/>
</dbReference>
<keyword evidence="5 6" id="KW-0472">Membrane</keyword>
<comment type="caution">
    <text evidence="7">The sequence shown here is derived from an EMBL/GenBank/DDBJ whole genome shotgun (WGS) entry which is preliminary data.</text>
</comment>
<proteinExistence type="predicted"/>
<sequence>MWFPFSQGFAIGLGMIIPIGAQNAFVLNHALKRHYPYWVALVCSLCDVVLITVGVTGVGSLLSQHATLMLLAKYVGAAFLICYACFAWLKAWRNQYEMTALGEKNTSRSAVKVILATLIITLVNPQVYLDTLVFLGSLGAQYPGDARVAFTGGAVLASFVWFFSLTIGASFLAAKLNHPRYQRGIDVVTGCIMFWFAGYLVL</sequence>
<keyword evidence="8" id="KW-1185">Reference proteome</keyword>
<dbReference type="RefSeq" id="WP_215821286.1">
    <property type="nucleotide sequence ID" value="NZ_JAGSOY010000059.1"/>
</dbReference>
<evidence type="ECO:0000313" key="7">
    <source>
        <dbReference type="EMBL" id="MBU2713061.1"/>
    </source>
</evidence>
<dbReference type="PANTHER" id="PTHR30086:SF20">
    <property type="entry name" value="ARGININE EXPORTER PROTEIN ARGO-RELATED"/>
    <property type="match status" value="1"/>
</dbReference>